<reference evidence="12 13" key="1">
    <citation type="submission" date="2024-02" db="EMBL/GenBank/DDBJ databases">
        <authorList>
            <person name="Saticioglu I.B."/>
        </authorList>
    </citation>
    <scope>NUCLEOTIDE SEQUENCE [LARGE SCALE GENOMIC DNA]</scope>
    <source>
        <strain evidence="12 13">Mu-80</strain>
    </source>
</reference>
<dbReference type="Pfam" id="PF07730">
    <property type="entry name" value="HisKA_3"/>
    <property type="match status" value="1"/>
</dbReference>
<evidence type="ECO:0000256" key="4">
    <source>
        <dbReference type="ARBA" id="ARBA00022679"/>
    </source>
</evidence>
<dbReference type="Gene3D" id="1.20.5.1930">
    <property type="match status" value="1"/>
</dbReference>
<evidence type="ECO:0000313" key="13">
    <source>
        <dbReference type="Proteomes" id="UP001371224"/>
    </source>
</evidence>
<evidence type="ECO:0000313" key="12">
    <source>
        <dbReference type="EMBL" id="MEJ1089102.1"/>
    </source>
</evidence>
<keyword evidence="9" id="KW-1133">Transmembrane helix</keyword>
<dbReference type="Proteomes" id="UP001371224">
    <property type="component" value="Unassembled WGS sequence"/>
</dbReference>
<dbReference type="InterPro" id="IPR050482">
    <property type="entry name" value="Sensor_HK_TwoCompSys"/>
</dbReference>
<dbReference type="InterPro" id="IPR011712">
    <property type="entry name" value="Sig_transdc_His_kin_sub3_dim/P"/>
</dbReference>
<keyword evidence="7" id="KW-0067">ATP-binding</keyword>
<dbReference type="SUPFAM" id="SSF55874">
    <property type="entry name" value="ATPase domain of HSP90 chaperone/DNA topoisomerase II/histidine kinase"/>
    <property type="match status" value="1"/>
</dbReference>
<keyword evidence="8" id="KW-0902">Two-component regulatory system</keyword>
<sequence length="416" mass="43365">MTAARPPLASDRRARRDARVADAALAVSVTLVISLVVAVDRSEISPVEGIVCAAAFGALLLLRRRFPVLVLITTIIGIFGYYAAGFPPIGMVLPAVGALYSAAEMRRTLWAIGCATVLIAVASFYRMDGTEPTAALDGYSFVTELALAAAAIALGVVVRMVREARERSARIAELTAAEQTHAAQARRQAERMQIARDLHDTIGHTLSVASLHAGVAAEADDLPATRAALAEVRAATSDALRELRRTVKVLRADHLPEAAPVLGLGSVDPLLAAVRAAGVRVDVDLTALTLPAGVDAAAYRIVQESLTNVLRHAYASCVAVSARLVDRRLELRIADDGAAADGEGRDGAATDGAAIDGAATDGAGIRGMRERAELLGGTLSTVRSASGFVVDAILPLDAPELDEPRGSALPTREEPS</sequence>
<evidence type="ECO:0000256" key="6">
    <source>
        <dbReference type="ARBA" id="ARBA00022777"/>
    </source>
</evidence>
<keyword evidence="4" id="KW-0808">Transferase</keyword>
<feature type="transmembrane region" description="Helical" evidence="9">
    <location>
        <begin position="109"/>
        <end position="127"/>
    </location>
</feature>
<name>A0ABU8LEL9_9MICO</name>
<proteinExistence type="predicted"/>
<accession>A0ABU8LEL9</accession>
<keyword evidence="9" id="KW-0472">Membrane</keyword>
<organism evidence="12 13">
    <name type="scientific">Microbacterium bandirmense</name>
    <dbReference type="NCBI Taxonomy" id="3122050"/>
    <lineage>
        <taxon>Bacteria</taxon>
        <taxon>Bacillati</taxon>
        <taxon>Actinomycetota</taxon>
        <taxon>Actinomycetes</taxon>
        <taxon>Micrococcales</taxon>
        <taxon>Microbacteriaceae</taxon>
        <taxon>Microbacterium</taxon>
    </lineage>
</organism>
<comment type="catalytic activity">
    <reaction evidence="1">
        <text>ATP + protein L-histidine = ADP + protein N-phospho-L-histidine.</text>
        <dbReference type="EC" id="2.7.13.3"/>
    </reaction>
</comment>
<evidence type="ECO:0000256" key="5">
    <source>
        <dbReference type="ARBA" id="ARBA00022741"/>
    </source>
</evidence>
<evidence type="ECO:0000256" key="1">
    <source>
        <dbReference type="ARBA" id="ARBA00000085"/>
    </source>
</evidence>
<feature type="transmembrane region" description="Helical" evidence="9">
    <location>
        <begin position="139"/>
        <end position="161"/>
    </location>
</feature>
<dbReference type="RefSeq" id="WP_337332762.1">
    <property type="nucleotide sequence ID" value="NZ_JBBDGM010000010.1"/>
</dbReference>
<keyword evidence="3" id="KW-0597">Phosphoprotein</keyword>
<dbReference type="Pfam" id="PF02518">
    <property type="entry name" value="HATPase_c"/>
    <property type="match status" value="1"/>
</dbReference>
<evidence type="ECO:0000256" key="9">
    <source>
        <dbReference type="SAM" id="Phobius"/>
    </source>
</evidence>
<dbReference type="EMBL" id="JBBDGM010000010">
    <property type="protein sequence ID" value="MEJ1089102.1"/>
    <property type="molecule type" value="Genomic_DNA"/>
</dbReference>
<feature type="transmembrane region" description="Helical" evidence="9">
    <location>
        <begin position="69"/>
        <end position="89"/>
    </location>
</feature>
<feature type="transmembrane region" description="Helical" evidence="9">
    <location>
        <begin position="20"/>
        <end position="38"/>
    </location>
</feature>
<dbReference type="InterPro" id="IPR036890">
    <property type="entry name" value="HATPase_C_sf"/>
</dbReference>
<keyword evidence="9" id="KW-0812">Transmembrane</keyword>
<evidence type="ECO:0000259" key="11">
    <source>
        <dbReference type="Pfam" id="PF07730"/>
    </source>
</evidence>
<dbReference type="GO" id="GO:0016301">
    <property type="term" value="F:kinase activity"/>
    <property type="evidence" value="ECO:0007669"/>
    <property type="project" value="UniProtKB-KW"/>
</dbReference>
<protein>
    <recommendedName>
        <fullName evidence="2">histidine kinase</fullName>
        <ecNumber evidence="2">2.7.13.3</ecNumber>
    </recommendedName>
</protein>
<feature type="domain" description="Signal transduction histidine kinase subgroup 3 dimerisation and phosphoacceptor" evidence="11">
    <location>
        <begin position="190"/>
        <end position="254"/>
    </location>
</feature>
<evidence type="ECO:0000256" key="3">
    <source>
        <dbReference type="ARBA" id="ARBA00022553"/>
    </source>
</evidence>
<keyword evidence="5" id="KW-0547">Nucleotide-binding</keyword>
<feature type="domain" description="Histidine kinase/HSP90-like ATPase" evidence="10">
    <location>
        <begin position="296"/>
        <end position="397"/>
    </location>
</feature>
<gene>
    <name evidence="12" type="ORF">WDU99_12335</name>
</gene>
<evidence type="ECO:0000256" key="2">
    <source>
        <dbReference type="ARBA" id="ARBA00012438"/>
    </source>
</evidence>
<evidence type="ECO:0000256" key="7">
    <source>
        <dbReference type="ARBA" id="ARBA00022840"/>
    </source>
</evidence>
<comment type="caution">
    <text evidence="12">The sequence shown here is derived from an EMBL/GenBank/DDBJ whole genome shotgun (WGS) entry which is preliminary data.</text>
</comment>
<dbReference type="PANTHER" id="PTHR24421:SF10">
    <property type="entry name" value="NITRATE_NITRITE SENSOR PROTEIN NARQ"/>
    <property type="match status" value="1"/>
</dbReference>
<dbReference type="PANTHER" id="PTHR24421">
    <property type="entry name" value="NITRATE/NITRITE SENSOR PROTEIN NARX-RELATED"/>
    <property type="match status" value="1"/>
</dbReference>
<keyword evidence="13" id="KW-1185">Reference proteome</keyword>
<evidence type="ECO:0000256" key="8">
    <source>
        <dbReference type="ARBA" id="ARBA00023012"/>
    </source>
</evidence>
<dbReference type="EC" id="2.7.13.3" evidence="2"/>
<feature type="transmembrane region" description="Helical" evidence="9">
    <location>
        <begin position="44"/>
        <end position="62"/>
    </location>
</feature>
<keyword evidence="6 12" id="KW-0418">Kinase</keyword>
<dbReference type="Gene3D" id="3.30.565.10">
    <property type="entry name" value="Histidine kinase-like ATPase, C-terminal domain"/>
    <property type="match status" value="1"/>
</dbReference>
<dbReference type="InterPro" id="IPR003594">
    <property type="entry name" value="HATPase_dom"/>
</dbReference>
<dbReference type="CDD" id="cd16917">
    <property type="entry name" value="HATPase_UhpB-NarQ-NarX-like"/>
    <property type="match status" value="1"/>
</dbReference>
<evidence type="ECO:0000259" key="10">
    <source>
        <dbReference type="Pfam" id="PF02518"/>
    </source>
</evidence>